<accession>A0A7W3TPD8</accession>
<organism evidence="6 7">
    <name type="scientific">Marilutibacter spongiae</name>
    <dbReference type="NCBI Taxonomy" id="2025720"/>
    <lineage>
        <taxon>Bacteria</taxon>
        <taxon>Pseudomonadati</taxon>
        <taxon>Pseudomonadota</taxon>
        <taxon>Gammaproteobacteria</taxon>
        <taxon>Lysobacterales</taxon>
        <taxon>Lysobacteraceae</taxon>
        <taxon>Marilutibacter</taxon>
    </lineage>
</organism>
<evidence type="ECO:0000256" key="2">
    <source>
        <dbReference type="ARBA" id="ARBA00022964"/>
    </source>
</evidence>
<gene>
    <name evidence="6" type="ORF">H4F98_15865</name>
</gene>
<comment type="caution">
    <text evidence="6">The sequence shown here is derived from an EMBL/GenBank/DDBJ whole genome shotgun (WGS) entry which is preliminary data.</text>
</comment>
<dbReference type="Gene3D" id="2.60.130.10">
    <property type="entry name" value="Aromatic compound dioxygenase"/>
    <property type="match status" value="1"/>
</dbReference>
<proteinExistence type="inferred from homology"/>
<evidence type="ECO:0000313" key="7">
    <source>
        <dbReference type="Proteomes" id="UP000523196"/>
    </source>
</evidence>
<keyword evidence="3" id="KW-0560">Oxidoreductase</keyword>
<dbReference type="Pfam" id="PF00775">
    <property type="entry name" value="Dioxygenase_C"/>
    <property type="match status" value="1"/>
</dbReference>
<comment type="similarity">
    <text evidence="1">Belongs to the intradiol ring-cleavage dioxygenase family.</text>
</comment>
<feature type="domain" description="Intradiol ring-cleavage dioxygenases" evidence="5">
    <location>
        <begin position="47"/>
        <end position="174"/>
    </location>
</feature>
<reference evidence="6 7" key="1">
    <citation type="submission" date="2020-08" db="EMBL/GenBank/DDBJ databases">
        <authorList>
            <person name="Xu S."/>
            <person name="Li A."/>
        </authorList>
    </citation>
    <scope>NUCLEOTIDE SEQUENCE [LARGE SCALE GENOMIC DNA]</scope>
    <source>
        <strain evidence="6 7">119BY6-57</strain>
    </source>
</reference>
<dbReference type="InterPro" id="IPR050770">
    <property type="entry name" value="Intradiol_RC_Dioxygenase"/>
</dbReference>
<evidence type="ECO:0000256" key="3">
    <source>
        <dbReference type="ARBA" id="ARBA00023002"/>
    </source>
</evidence>
<dbReference type="SUPFAM" id="SSF49482">
    <property type="entry name" value="Aromatic compound dioxygenase"/>
    <property type="match status" value="1"/>
</dbReference>
<dbReference type="GO" id="GO:0016702">
    <property type="term" value="F:oxidoreductase activity, acting on single donors with incorporation of molecular oxygen, incorporation of two atoms of oxygen"/>
    <property type="evidence" value="ECO:0007669"/>
    <property type="project" value="InterPro"/>
</dbReference>
<dbReference type="GO" id="GO:0008199">
    <property type="term" value="F:ferric iron binding"/>
    <property type="evidence" value="ECO:0007669"/>
    <property type="project" value="InterPro"/>
</dbReference>
<dbReference type="InterPro" id="IPR015889">
    <property type="entry name" value="Intradiol_dOase_core"/>
</dbReference>
<evidence type="ECO:0000259" key="5">
    <source>
        <dbReference type="Pfam" id="PF00775"/>
    </source>
</evidence>
<dbReference type="PANTHER" id="PTHR33711:SF7">
    <property type="entry name" value="INTRADIOL RING-CLEAVAGE DIOXYGENASES DOMAIN-CONTAINING PROTEIN-RELATED"/>
    <property type="match status" value="1"/>
</dbReference>
<keyword evidence="2" id="KW-0223">Dioxygenase</keyword>
<feature type="chain" id="PRO_5031345733" description="Intradiol ring-cleavage dioxygenases domain-containing protein" evidence="4">
    <location>
        <begin position="19"/>
        <end position="210"/>
    </location>
</feature>
<dbReference type="AlphaFoldDB" id="A0A7W3TPD8"/>
<dbReference type="PANTHER" id="PTHR33711">
    <property type="entry name" value="DIOXYGENASE, PUTATIVE (AFU_ORTHOLOGUE AFUA_2G02910)-RELATED"/>
    <property type="match status" value="1"/>
</dbReference>
<evidence type="ECO:0000256" key="4">
    <source>
        <dbReference type="SAM" id="SignalP"/>
    </source>
</evidence>
<feature type="signal peptide" evidence="4">
    <location>
        <begin position="1"/>
        <end position="18"/>
    </location>
</feature>
<dbReference type="InterPro" id="IPR000627">
    <property type="entry name" value="Intradiol_dOase_C"/>
</dbReference>
<keyword evidence="7" id="KW-1185">Reference proteome</keyword>
<sequence>MRSPLLALMLLAAPTASAQSGREPVVGLPCEGCEAVFDGIPARLNSRARIAPGSEPGAPMLVVGKVLDAQGNPEPGIVVYAYQTNSQGIYPESPEVPNLETRRQGTLRAWVKTDASGRYAFDTIRPGSYPGEDIPEHIHFHVLEPGCSTYYVDDIMFTDDPKLTPKQIARIAKDRGGNGISTPIQHEGVWYVTRDIHLGRNIPGYPACRR</sequence>
<dbReference type="Proteomes" id="UP000523196">
    <property type="component" value="Unassembled WGS sequence"/>
</dbReference>
<evidence type="ECO:0000256" key="1">
    <source>
        <dbReference type="ARBA" id="ARBA00007825"/>
    </source>
</evidence>
<dbReference type="EMBL" id="JACHTF010000022">
    <property type="protein sequence ID" value="MBB1062051.1"/>
    <property type="molecule type" value="Genomic_DNA"/>
</dbReference>
<protein>
    <recommendedName>
        <fullName evidence="5">Intradiol ring-cleavage dioxygenases domain-containing protein</fullName>
    </recommendedName>
</protein>
<keyword evidence="4" id="KW-0732">Signal</keyword>
<name>A0A7W3TPD8_9GAMM</name>
<evidence type="ECO:0000313" key="6">
    <source>
        <dbReference type="EMBL" id="MBB1062051.1"/>
    </source>
</evidence>